<accession>A0A218MN52</accession>
<proteinExistence type="predicted"/>
<dbReference type="EMBL" id="KY052851">
    <property type="protein sequence ID" value="ASF00688.1"/>
    <property type="molecule type" value="Genomic_DNA"/>
</dbReference>
<evidence type="ECO:0000313" key="2">
    <source>
        <dbReference type="EMBL" id="ASF00688.1"/>
    </source>
</evidence>
<reference evidence="2" key="2">
    <citation type="journal article" date="2017" name="Nat. Commun.">
        <title>Single-virus genomics reveals hidden cosmopolitan and abundant viruses.</title>
        <authorList>
            <person name="Martinez-Hernandez F."/>
            <person name="Fornas O."/>
            <person name="Lluesma Gomez M."/>
            <person name="Bolduc B."/>
            <person name="de la Cruz Pena M.J."/>
            <person name="Martinez J.M."/>
            <person name="Anton J."/>
            <person name="Gasol J.M."/>
            <person name="Rosselli R."/>
            <person name="Rodriguez-Valera F."/>
            <person name="Sullivan M.B."/>
            <person name="Acinas S.G."/>
            <person name="Martinez-Garcia M."/>
        </authorList>
    </citation>
    <scope>NUCLEOTIDE SEQUENCE</scope>
</reference>
<feature type="region of interest" description="Disordered" evidence="1">
    <location>
        <begin position="156"/>
        <end position="180"/>
    </location>
</feature>
<sequence>MAQSPFLKDASPMNTMAIPGQSLTDSPKNYPWEKPAKFSQPEKMFGAIAKNCKAPSARKDIARLLDVGLTAETIASGMVMNAFTEGYCTPDVAEIIKEPLVRVITRVGLDEGVNEINVVNELPEPAMSHGDAYDLMEKMNPEKFQREMDSIPTYEDDDEEEMMMEEEPMSEGFINRRKVA</sequence>
<reference evidence="2" key="1">
    <citation type="submission" date="2016-10" db="EMBL/GenBank/DDBJ databases">
        <authorList>
            <person name="Varghese N."/>
        </authorList>
    </citation>
    <scope>NUCLEOTIDE SEQUENCE</scope>
</reference>
<evidence type="ECO:0000256" key="1">
    <source>
        <dbReference type="SAM" id="MobiDB-lite"/>
    </source>
</evidence>
<protein>
    <submittedName>
        <fullName evidence="2">Uncharacterized protein</fullName>
    </submittedName>
</protein>
<name>A0A218MN52_9VIRU</name>
<organism evidence="2">
    <name type="scientific">uncultured virus</name>
    <dbReference type="NCBI Taxonomy" id="340016"/>
    <lineage>
        <taxon>Viruses</taxon>
        <taxon>environmental samples</taxon>
    </lineage>
</organism>
<feature type="compositionally biased region" description="Acidic residues" evidence="1">
    <location>
        <begin position="156"/>
        <end position="169"/>
    </location>
</feature>